<dbReference type="OrthoDB" id="5194627at2"/>
<dbReference type="InterPro" id="IPR027417">
    <property type="entry name" value="P-loop_NTPase"/>
</dbReference>
<dbReference type="PANTHER" id="PTHR47396">
    <property type="entry name" value="TYPE I RESTRICTION ENZYME ECOKI R PROTEIN"/>
    <property type="match status" value="1"/>
</dbReference>
<dbReference type="Gene3D" id="3.40.50.300">
    <property type="entry name" value="P-loop containing nucleotide triphosphate hydrolases"/>
    <property type="match status" value="2"/>
</dbReference>
<gene>
    <name evidence="2" type="ORF">DEM27_10505</name>
</gene>
<sequence>MAMRELRAHQIKAIDHLKASIRSGKRRPLVCLPTGAGKTLTAAHIVAGARAKGNRVCFVVPAIALIDQTVEAFAAEGIYDVGVIQADHPMTDATQPVQVASVQTLARRPLPDTDVVIVDEAHQAFKIVFRWMHNKPGILFIGLSATPWTRGLGKHYDELIVAATTQELIEAGYLSPFRVFAPSHPDLSAVRTVAGDYHEEDLAQAMSDGALMADIVSTWLKLGEGRQTLCFAVNRSHAKDLQRQFEKAGVCTGYVDAFTDKFEREEVRKAFEAGAIKVVCNVGVLTTGVDWDVRCLILARPTKSEMLFTQIVGRALRTAPGKPDAIILDHSDTTLRLGFVTDIYHDSLDKGRMKEGGGERKAKSVPLPKECSSCSMLKPPKVHKCPHCGFAPEKQPDVMEIEGELAQVRGKKEAPTISEKRSFYAQLLWVAEERGKNQSWVLANYKGRFDVWPRGMDDVQPEEPTGKTLSWLRSRQIAWAKKKQKAEQQEAKHAA</sequence>
<dbReference type="SMART" id="SM00490">
    <property type="entry name" value="HELICc"/>
    <property type="match status" value="1"/>
</dbReference>
<organism evidence="2 3">
    <name type="scientific">Metarhizobium album</name>
    <dbReference type="NCBI Taxonomy" id="2182425"/>
    <lineage>
        <taxon>Bacteria</taxon>
        <taxon>Pseudomonadati</taxon>
        <taxon>Pseudomonadota</taxon>
        <taxon>Alphaproteobacteria</taxon>
        <taxon>Hyphomicrobiales</taxon>
        <taxon>Rhizobiaceae</taxon>
        <taxon>Metarhizobium</taxon>
    </lineage>
</organism>
<evidence type="ECO:0000259" key="1">
    <source>
        <dbReference type="PROSITE" id="PS51192"/>
    </source>
</evidence>
<dbReference type="InterPro" id="IPR006935">
    <property type="entry name" value="Helicase/UvrB_N"/>
</dbReference>
<dbReference type="Pfam" id="PF04851">
    <property type="entry name" value="ResIII"/>
    <property type="match status" value="1"/>
</dbReference>
<protein>
    <recommendedName>
        <fullName evidence="1">Helicase ATP-binding domain-containing protein</fullName>
    </recommendedName>
</protein>
<evidence type="ECO:0000313" key="2">
    <source>
        <dbReference type="EMBL" id="PWE56785.1"/>
    </source>
</evidence>
<dbReference type="SUPFAM" id="SSF52540">
    <property type="entry name" value="P-loop containing nucleoside triphosphate hydrolases"/>
    <property type="match status" value="1"/>
</dbReference>
<dbReference type="AlphaFoldDB" id="A0A2U2DTZ3"/>
<dbReference type="InterPro" id="IPR014001">
    <property type="entry name" value="Helicase_ATP-bd"/>
</dbReference>
<name>A0A2U2DTZ3_9HYPH</name>
<evidence type="ECO:0000313" key="3">
    <source>
        <dbReference type="Proteomes" id="UP000245252"/>
    </source>
</evidence>
<accession>A0A2U2DTZ3</accession>
<dbReference type="Proteomes" id="UP000245252">
    <property type="component" value="Unassembled WGS sequence"/>
</dbReference>
<feature type="domain" description="Helicase ATP-binding" evidence="1">
    <location>
        <begin position="19"/>
        <end position="147"/>
    </location>
</feature>
<dbReference type="InterPro" id="IPR001650">
    <property type="entry name" value="Helicase_C-like"/>
</dbReference>
<dbReference type="GO" id="GO:0005524">
    <property type="term" value="F:ATP binding"/>
    <property type="evidence" value="ECO:0007669"/>
    <property type="project" value="InterPro"/>
</dbReference>
<dbReference type="PANTHER" id="PTHR47396:SF1">
    <property type="entry name" value="ATP-DEPENDENT HELICASE IRC3-RELATED"/>
    <property type="match status" value="1"/>
</dbReference>
<keyword evidence="3" id="KW-1185">Reference proteome</keyword>
<dbReference type="InterPro" id="IPR050742">
    <property type="entry name" value="Helicase_Restrict-Modif_Enz"/>
</dbReference>
<comment type="caution">
    <text evidence="2">The sequence shown here is derived from an EMBL/GenBank/DDBJ whole genome shotgun (WGS) entry which is preliminary data.</text>
</comment>
<dbReference type="Pfam" id="PF00271">
    <property type="entry name" value="Helicase_C"/>
    <property type="match status" value="1"/>
</dbReference>
<dbReference type="PROSITE" id="PS51192">
    <property type="entry name" value="HELICASE_ATP_BIND_1"/>
    <property type="match status" value="1"/>
</dbReference>
<dbReference type="GO" id="GO:0016787">
    <property type="term" value="F:hydrolase activity"/>
    <property type="evidence" value="ECO:0007669"/>
    <property type="project" value="InterPro"/>
</dbReference>
<dbReference type="GO" id="GO:0003677">
    <property type="term" value="F:DNA binding"/>
    <property type="evidence" value="ECO:0007669"/>
    <property type="project" value="InterPro"/>
</dbReference>
<reference evidence="2 3" key="1">
    <citation type="submission" date="2018-05" db="EMBL/GenBank/DDBJ databases">
        <title>The draft genome of strain NS-104.</title>
        <authorList>
            <person name="Hang P."/>
            <person name="Jiang J."/>
        </authorList>
    </citation>
    <scope>NUCLEOTIDE SEQUENCE [LARGE SCALE GENOMIC DNA]</scope>
    <source>
        <strain evidence="2 3">NS-104</strain>
    </source>
</reference>
<dbReference type="SMART" id="SM00487">
    <property type="entry name" value="DEXDc"/>
    <property type="match status" value="1"/>
</dbReference>
<dbReference type="GO" id="GO:0005829">
    <property type="term" value="C:cytosol"/>
    <property type="evidence" value="ECO:0007669"/>
    <property type="project" value="TreeGrafter"/>
</dbReference>
<proteinExistence type="predicted"/>
<dbReference type="EMBL" id="QFBC01000003">
    <property type="protein sequence ID" value="PWE56785.1"/>
    <property type="molecule type" value="Genomic_DNA"/>
</dbReference>